<evidence type="ECO:0000259" key="5">
    <source>
        <dbReference type="PROSITE" id="PS50109"/>
    </source>
</evidence>
<dbReference type="Gene3D" id="3.60.15.10">
    <property type="entry name" value="Ribonuclease Z/Hydroxyacylglutathione hydrolase-like"/>
    <property type="match status" value="1"/>
</dbReference>
<dbReference type="PROSITE" id="PS50109">
    <property type="entry name" value="HIS_KIN"/>
    <property type="match status" value="1"/>
</dbReference>
<dbReference type="InterPro" id="IPR045761">
    <property type="entry name" value="ODP_dom"/>
</dbReference>
<dbReference type="SUPFAM" id="SSF55874">
    <property type="entry name" value="ATPase domain of HSP90 chaperone/DNA topoisomerase II/histidine kinase"/>
    <property type="match status" value="1"/>
</dbReference>
<evidence type="ECO:0000256" key="2">
    <source>
        <dbReference type="ARBA" id="ARBA00012438"/>
    </source>
</evidence>
<dbReference type="SMART" id="SM00387">
    <property type="entry name" value="HATPase_c"/>
    <property type="match status" value="1"/>
</dbReference>
<protein>
    <recommendedName>
        <fullName evidence="2">histidine kinase</fullName>
        <ecNumber evidence="2">2.7.13.3</ecNumber>
    </recommendedName>
</protein>
<dbReference type="Proteomes" id="UP000770889">
    <property type="component" value="Unassembled WGS sequence"/>
</dbReference>
<organism evidence="6 7">
    <name type="scientific">Candidatus Thiodiazotropha taylori</name>
    <dbReference type="NCBI Taxonomy" id="2792791"/>
    <lineage>
        <taxon>Bacteria</taxon>
        <taxon>Pseudomonadati</taxon>
        <taxon>Pseudomonadota</taxon>
        <taxon>Gammaproteobacteria</taxon>
        <taxon>Chromatiales</taxon>
        <taxon>Sedimenticolaceae</taxon>
        <taxon>Candidatus Thiodiazotropha</taxon>
    </lineage>
</organism>
<comment type="caution">
    <text evidence="6">The sequence shown here is derived from an EMBL/GenBank/DDBJ whole genome shotgun (WGS) entry which is preliminary data.</text>
</comment>
<dbReference type="CDD" id="cd00082">
    <property type="entry name" value="HisKA"/>
    <property type="match status" value="1"/>
</dbReference>
<proteinExistence type="predicted"/>
<evidence type="ECO:0000256" key="1">
    <source>
        <dbReference type="ARBA" id="ARBA00000085"/>
    </source>
</evidence>
<evidence type="ECO:0000313" key="7">
    <source>
        <dbReference type="Proteomes" id="UP000770889"/>
    </source>
</evidence>
<dbReference type="Gene3D" id="1.10.287.130">
    <property type="match status" value="1"/>
</dbReference>
<evidence type="ECO:0000256" key="3">
    <source>
        <dbReference type="ARBA" id="ARBA00022553"/>
    </source>
</evidence>
<dbReference type="Pfam" id="PF02518">
    <property type="entry name" value="HATPase_c"/>
    <property type="match status" value="1"/>
</dbReference>
<dbReference type="GO" id="GO:0000155">
    <property type="term" value="F:phosphorelay sensor kinase activity"/>
    <property type="evidence" value="ECO:0007669"/>
    <property type="project" value="InterPro"/>
</dbReference>
<dbReference type="InterPro" id="IPR003594">
    <property type="entry name" value="HATPase_dom"/>
</dbReference>
<reference evidence="6 7" key="1">
    <citation type="submission" date="2021-05" db="EMBL/GenBank/DDBJ databases">
        <title>Genetic and Functional Diversity in Clade A Lucinid endosymbionts from the Bahamas.</title>
        <authorList>
            <person name="Giani N.M."/>
            <person name="Engel A.S."/>
            <person name="Campbell B.J."/>
        </authorList>
    </citation>
    <scope>NUCLEOTIDE SEQUENCE [LARGE SCALE GENOMIC DNA]</scope>
    <source>
        <strain evidence="6">LUC16012Gg_MoonRockCtena</strain>
    </source>
</reference>
<dbReference type="InterPro" id="IPR001279">
    <property type="entry name" value="Metallo-B-lactamas"/>
</dbReference>
<name>A0A944MBQ8_9GAMM</name>
<accession>A0A944MBQ8</accession>
<dbReference type="InterPro" id="IPR005467">
    <property type="entry name" value="His_kinase_dom"/>
</dbReference>
<dbReference type="PRINTS" id="PR00344">
    <property type="entry name" value="BCTRLSENSOR"/>
</dbReference>
<keyword evidence="4" id="KW-0175">Coiled coil</keyword>
<dbReference type="Gene3D" id="3.30.565.10">
    <property type="entry name" value="Histidine kinase-like ATPase, C-terminal domain"/>
    <property type="match status" value="1"/>
</dbReference>
<dbReference type="AlphaFoldDB" id="A0A944MBQ8"/>
<dbReference type="InterPro" id="IPR036890">
    <property type="entry name" value="HATPase_C_sf"/>
</dbReference>
<keyword evidence="3" id="KW-0597">Phosphoprotein</keyword>
<dbReference type="Pfam" id="PF19583">
    <property type="entry name" value="ODP"/>
    <property type="match status" value="1"/>
</dbReference>
<dbReference type="EC" id="2.7.13.3" evidence="2"/>
<comment type="catalytic activity">
    <reaction evidence="1">
        <text>ATP + protein L-histidine = ADP + protein N-phospho-L-histidine.</text>
        <dbReference type="EC" id="2.7.13.3"/>
    </reaction>
</comment>
<dbReference type="InterPro" id="IPR004358">
    <property type="entry name" value="Sig_transdc_His_kin-like_C"/>
</dbReference>
<dbReference type="InterPro" id="IPR003661">
    <property type="entry name" value="HisK_dim/P_dom"/>
</dbReference>
<dbReference type="SMART" id="SM00849">
    <property type="entry name" value="Lactamase_B"/>
    <property type="match status" value="1"/>
</dbReference>
<sequence>MLLYSDEVHEIYWLGIPEHTAFRSNIYLIKSGEEALIVDPGHQAYFEKTRSRVKQIMDPARVSGLIICHQDPDVAASITQWLQLNPAMQIITSPRTNVLLPYYGASDYRWHNVVDDSSFMFKSGRRIKFIEAPFLHFAGAFTSFDESSGFLLSGDIWAAIQLEWRLIVDDFEQHASVLDLFHLDYMGSNIACRGYVEKLQDYRIDAILPQHGSIIDSANVESALLYLESLICGTDIIYPHLTNGMPDESESRIMELKQQVKLLKESSQQSDLVRKRYQDSLATLKQKDLELKQKKRRIEKDLEMLKKMQQELVEKEKMAALGTLVAGVAHEVNTPIGVAITSISSCGEALRSIKKRYEAEELSESDMEMFLETAADSMRLTRSSLEQAAKLVSSFKKISVDQNIDDTREIDINEYLLDIIRTFYNQLKKTKIDVDLECPQGLIVRTYPGSLSQILNNLLSNVICHAYEPDENGTVKIKLHKEGGFLHMVFTDLGRGMDATFKELIFQPFTTTARSKGGSGLGLNIVYNLVTQRFGGEISVESEPGKGSRFYLKLAVEEQG</sequence>
<dbReference type="PANTHER" id="PTHR43041:SF1">
    <property type="entry name" value="METALLO-BETA-LACTAMASE DOMAIN-CONTAINING PROTEIN"/>
    <property type="match status" value="1"/>
</dbReference>
<feature type="coiled-coil region" evidence="4">
    <location>
        <begin position="281"/>
        <end position="318"/>
    </location>
</feature>
<dbReference type="PANTHER" id="PTHR43041">
    <property type="entry name" value="HYDROLASE, METALLO-BETA-LACTAMASE SUPERFAMILY"/>
    <property type="match status" value="1"/>
</dbReference>
<feature type="domain" description="Histidine kinase" evidence="5">
    <location>
        <begin position="327"/>
        <end position="558"/>
    </location>
</feature>
<gene>
    <name evidence="6" type="ORF">KME65_12560</name>
</gene>
<dbReference type="EMBL" id="JAHHGM010000011">
    <property type="protein sequence ID" value="MBT2989784.1"/>
    <property type="molecule type" value="Genomic_DNA"/>
</dbReference>
<evidence type="ECO:0000256" key="4">
    <source>
        <dbReference type="SAM" id="Coils"/>
    </source>
</evidence>
<dbReference type="SUPFAM" id="SSF56281">
    <property type="entry name" value="Metallo-hydrolase/oxidoreductase"/>
    <property type="match status" value="1"/>
</dbReference>
<dbReference type="InterPro" id="IPR036866">
    <property type="entry name" value="RibonucZ/Hydroxyglut_hydro"/>
</dbReference>
<evidence type="ECO:0000313" key="6">
    <source>
        <dbReference type="EMBL" id="MBT2989784.1"/>
    </source>
</evidence>